<proteinExistence type="inferred from homology"/>
<dbReference type="RefSeq" id="WP_116393305.1">
    <property type="nucleotide sequence ID" value="NZ_QUQO01000002.1"/>
</dbReference>
<dbReference type="SUPFAM" id="SSF56645">
    <property type="entry name" value="Acyl-CoA dehydrogenase NM domain-like"/>
    <property type="match status" value="1"/>
</dbReference>
<keyword evidence="5 7" id="KW-0274">FAD</keyword>
<dbReference type="GO" id="GO:0005737">
    <property type="term" value="C:cytoplasm"/>
    <property type="evidence" value="ECO:0007669"/>
    <property type="project" value="TreeGrafter"/>
</dbReference>
<dbReference type="InterPro" id="IPR009075">
    <property type="entry name" value="AcylCo_DH/oxidase_C"/>
</dbReference>
<dbReference type="Pfam" id="PF02770">
    <property type="entry name" value="Acyl-CoA_dh_M"/>
    <property type="match status" value="1"/>
</dbReference>
<dbReference type="InterPro" id="IPR046373">
    <property type="entry name" value="Acyl-CoA_Oxase/DH_mid-dom_sf"/>
</dbReference>
<organism evidence="11 12">
    <name type="scientific">Parvularcula marina</name>
    <dbReference type="NCBI Taxonomy" id="2292771"/>
    <lineage>
        <taxon>Bacteria</taxon>
        <taxon>Pseudomonadati</taxon>
        <taxon>Pseudomonadota</taxon>
        <taxon>Alphaproteobacteria</taxon>
        <taxon>Parvularculales</taxon>
        <taxon>Parvularculaceae</taxon>
        <taxon>Parvularcula</taxon>
    </lineage>
</organism>
<feature type="domain" description="Acyl-CoA dehydrogenase/oxidase N-terminal" evidence="10">
    <location>
        <begin position="8"/>
        <end position="131"/>
    </location>
</feature>
<reference evidence="11 12" key="1">
    <citation type="submission" date="2018-08" db="EMBL/GenBank/DDBJ databases">
        <title>Parvularcula sp. SM1705, isolated from surface water of the South Sea China.</title>
        <authorList>
            <person name="Sun L."/>
        </authorList>
    </citation>
    <scope>NUCLEOTIDE SEQUENCE [LARGE SCALE GENOMIC DNA]</scope>
    <source>
        <strain evidence="11 12">SM1705</strain>
    </source>
</reference>
<accession>A0A371R839</accession>
<evidence type="ECO:0000256" key="2">
    <source>
        <dbReference type="ARBA" id="ARBA00009347"/>
    </source>
</evidence>
<comment type="similarity">
    <text evidence="2 7">Belongs to the acyl-CoA dehydrogenase family.</text>
</comment>
<dbReference type="AlphaFoldDB" id="A0A371R839"/>
<evidence type="ECO:0000256" key="3">
    <source>
        <dbReference type="ARBA" id="ARBA00011738"/>
    </source>
</evidence>
<dbReference type="InterPro" id="IPR036250">
    <property type="entry name" value="AcylCo_DH-like_C"/>
</dbReference>
<dbReference type="InterPro" id="IPR037069">
    <property type="entry name" value="AcylCoA_DH/ox_N_sf"/>
</dbReference>
<dbReference type="OrthoDB" id="9775090at2"/>
<dbReference type="Pfam" id="PF02771">
    <property type="entry name" value="Acyl-CoA_dh_N"/>
    <property type="match status" value="1"/>
</dbReference>
<evidence type="ECO:0000259" key="10">
    <source>
        <dbReference type="Pfam" id="PF02771"/>
    </source>
</evidence>
<evidence type="ECO:0000256" key="1">
    <source>
        <dbReference type="ARBA" id="ARBA00001974"/>
    </source>
</evidence>
<name>A0A371R839_9PROT</name>
<dbReference type="InterPro" id="IPR050741">
    <property type="entry name" value="Acyl-CoA_dehydrogenase"/>
</dbReference>
<dbReference type="InterPro" id="IPR013786">
    <property type="entry name" value="AcylCoA_DH/ox_N"/>
</dbReference>
<keyword evidence="12" id="KW-1185">Reference proteome</keyword>
<dbReference type="PANTHER" id="PTHR48083:SF13">
    <property type="entry name" value="ACYL-COA DEHYDROGENASE FAMILY MEMBER 11"/>
    <property type="match status" value="1"/>
</dbReference>
<dbReference type="InterPro" id="IPR006091">
    <property type="entry name" value="Acyl-CoA_Oxase/DH_mid-dom"/>
</dbReference>
<dbReference type="Pfam" id="PF00441">
    <property type="entry name" value="Acyl-CoA_dh_1"/>
    <property type="match status" value="1"/>
</dbReference>
<evidence type="ECO:0000313" key="11">
    <source>
        <dbReference type="EMBL" id="RFB01589.1"/>
    </source>
</evidence>
<comment type="cofactor">
    <cofactor evidence="1 7">
        <name>FAD</name>
        <dbReference type="ChEBI" id="CHEBI:57692"/>
    </cofactor>
</comment>
<evidence type="ECO:0000256" key="5">
    <source>
        <dbReference type="ARBA" id="ARBA00022827"/>
    </source>
</evidence>
<dbReference type="PANTHER" id="PTHR48083">
    <property type="entry name" value="MEDIUM-CHAIN SPECIFIC ACYL-COA DEHYDROGENASE, MITOCHONDRIAL-RELATED"/>
    <property type="match status" value="1"/>
</dbReference>
<dbReference type="InParanoid" id="A0A371R839"/>
<dbReference type="Gene3D" id="2.40.110.10">
    <property type="entry name" value="Butyryl-CoA Dehydrogenase, subunit A, domain 2"/>
    <property type="match status" value="1"/>
</dbReference>
<keyword evidence="6 7" id="KW-0560">Oxidoreductase</keyword>
<dbReference type="GO" id="GO:0033539">
    <property type="term" value="P:fatty acid beta-oxidation using acyl-CoA dehydrogenase"/>
    <property type="evidence" value="ECO:0007669"/>
    <property type="project" value="TreeGrafter"/>
</dbReference>
<dbReference type="InterPro" id="IPR009100">
    <property type="entry name" value="AcylCoA_DH/oxidase_NM_dom_sf"/>
</dbReference>
<dbReference type="FunFam" id="2.40.110.10:FF:000002">
    <property type="entry name" value="Acyl-CoA dehydrogenase fadE12"/>
    <property type="match status" value="1"/>
</dbReference>
<dbReference type="GO" id="GO:0003995">
    <property type="term" value="F:acyl-CoA dehydrogenase activity"/>
    <property type="evidence" value="ECO:0007669"/>
    <property type="project" value="TreeGrafter"/>
</dbReference>
<keyword evidence="4 7" id="KW-0285">Flavoprotein</keyword>
<evidence type="ECO:0000256" key="6">
    <source>
        <dbReference type="ARBA" id="ARBA00023002"/>
    </source>
</evidence>
<gene>
    <name evidence="11" type="ORF">DX908_15015</name>
</gene>
<evidence type="ECO:0000313" key="12">
    <source>
        <dbReference type="Proteomes" id="UP000264589"/>
    </source>
</evidence>
<dbReference type="SUPFAM" id="SSF47203">
    <property type="entry name" value="Acyl-CoA dehydrogenase C-terminal domain-like"/>
    <property type="match status" value="1"/>
</dbReference>
<feature type="domain" description="Acyl-CoA dehydrogenase/oxidase C-terminal" evidence="8">
    <location>
        <begin position="248"/>
        <end position="397"/>
    </location>
</feature>
<dbReference type="EMBL" id="QUQO01000002">
    <property type="protein sequence ID" value="RFB01589.1"/>
    <property type="molecule type" value="Genomic_DNA"/>
</dbReference>
<evidence type="ECO:0000256" key="7">
    <source>
        <dbReference type="RuleBase" id="RU362125"/>
    </source>
</evidence>
<evidence type="ECO:0000259" key="9">
    <source>
        <dbReference type="Pfam" id="PF02770"/>
    </source>
</evidence>
<dbReference type="GO" id="GO:0050660">
    <property type="term" value="F:flavin adenine dinucleotide binding"/>
    <property type="evidence" value="ECO:0007669"/>
    <property type="project" value="InterPro"/>
</dbReference>
<dbReference type="Gene3D" id="1.20.140.10">
    <property type="entry name" value="Butyryl-CoA Dehydrogenase, subunit A, domain 3"/>
    <property type="match status" value="1"/>
</dbReference>
<dbReference type="Gene3D" id="1.10.540.10">
    <property type="entry name" value="Acyl-CoA dehydrogenase/oxidase, N-terminal domain"/>
    <property type="match status" value="1"/>
</dbReference>
<evidence type="ECO:0000259" key="8">
    <source>
        <dbReference type="Pfam" id="PF00441"/>
    </source>
</evidence>
<feature type="domain" description="Acyl-CoA oxidase/dehydrogenase middle" evidence="9">
    <location>
        <begin position="136"/>
        <end position="236"/>
    </location>
</feature>
<sequence>MEFALSDKAQDYYDRMTAFLEEEILPAEAAYHAELTGGGDWTKWRQPETIERLKVEARKRGLWNMFLPDPEHGAGLSVTEYASIAEVTGRSFIAPEAVNCNAPDTGNMEVLHMFGSEEQKAEWMLPLLEGKIRSGFCMTEPGVASSDATNMAATARIEGNEVVLNGRKWWTTGLGHPNCRILIFMAVTNPEADSHGRHSMVLCPIDAPGVQIERMLTVFNDYDEPFGHGEVSFNDVRLPASNVIAGPGRGFEIAQGRLGPGRIHHCMRSIGAAERALQLLCKRALEREAFGKPLAKLGGNAEKIAEVRMAIEQARLLTMKAAWLIDTHGVRGALSEISQIKVIAPRVMEMAADLAIQVHGGAGVSADFPLTQIYAGARCLRIADGPDEVHRMVVAKHEIKRQLQG</sequence>
<comment type="caution">
    <text evidence="11">The sequence shown here is derived from an EMBL/GenBank/DDBJ whole genome shotgun (WGS) entry which is preliminary data.</text>
</comment>
<comment type="subunit">
    <text evidence="3">Homodimer.</text>
</comment>
<dbReference type="Proteomes" id="UP000264589">
    <property type="component" value="Unassembled WGS sequence"/>
</dbReference>
<protein>
    <submittedName>
        <fullName evidence="11">Acyl-CoA dehydrogenase</fullName>
    </submittedName>
</protein>
<evidence type="ECO:0000256" key="4">
    <source>
        <dbReference type="ARBA" id="ARBA00022630"/>
    </source>
</evidence>